<dbReference type="RefSeq" id="WP_250868287.1">
    <property type="nucleotide sequence ID" value="NZ_JAGSOI010000029.1"/>
</dbReference>
<proteinExistence type="predicted"/>
<organism evidence="1 2">
    <name type="scientific">Methanococcoides seepicolus</name>
    <dbReference type="NCBI Taxonomy" id="2828780"/>
    <lineage>
        <taxon>Archaea</taxon>
        <taxon>Methanobacteriati</taxon>
        <taxon>Methanobacteriota</taxon>
        <taxon>Stenosarchaea group</taxon>
        <taxon>Methanomicrobia</taxon>
        <taxon>Methanosarcinales</taxon>
        <taxon>Methanosarcinaceae</taxon>
        <taxon>Methanococcoides</taxon>
    </lineage>
</organism>
<name>A0A9E5DBB3_9EURY</name>
<gene>
    <name evidence="1" type="ORF">KDK67_08015</name>
</gene>
<accession>A0A9E5DBB3</accession>
<keyword evidence="2" id="KW-1185">Reference proteome</keyword>
<evidence type="ECO:0000313" key="1">
    <source>
        <dbReference type="EMBL" id="MCM1986936.1"/>
    </source>
</evidence>
<protein>
    <submittedName>
        <fullName evidence="1">Uncharacterized protein</fullName>
    </submittedName>
</protein>
<reference evidence="1" key="2">
    <citation type="submission" date="2021-04" db="EMBL/GenBank/DDBJ databases">
        <authorList>
            <person name="Dong X."/>
        </authorList>
    </citation>
    <scope>NUCLEOTIDE SEQUENCE</scope>
    <source>
        <strain evidence="1">LLY</strain>
    </source>
</reference>
<reference evidence="1" key="1">
    <citation type="journal article" date="2021" name="mSystems">
        <title>Bacteria and Archaea Synergistically Convert Glycine Betaine to Biogenic Methane in the Formosa Cold Seep of the South China Sea.</title>
        <authorList>
            <person name="Li L."/>
            <person name="Zhang W."/>
            <person name="Zhang S."/>
            <person name="Song L."/>
            <person name="Sun Q."/>
            <person name="Zhang H."/>
            <person name="Xiang H."/>
            <person name="Dong X."/>
        </authorList>
    </citation>
    <scope>NUCLEOTIDE SEQUENCE</scope>
    <source>
        <strain evidence="1">LLY</strain>
    </source>
</reference>
<dbReference type="AlphaFoldDB" id="A0A9E5DBB3"/>
<sequence>MTINVIIAGQRKSNNEGFICSLSSRKNFDKPLVLLPGGFYFAGSNTKLVQQIALDVYSEQNPKDIFKLDTWAVESMYRIAQQDDSVEFPCQLVGLIGNKLVDSKNIEYTNFLHDRFFESHV</sequence>
<evidence type="ECO:0000313" key="2">
    <source>
        <dbReference type="Proteomes" id="UP001056766"/>
    </source>
</evidence>
<comment type="caution">
    <text evidence="1">The sequence shown here is derived from an EMBL/GenBank/DDBJ whole genome shotgun (WGS) entry which is preliminary data.</text>
</comment>
<dbReference type="EMBL" id="JAGSOI010000029">
    <property type="protein sequence ID" value="MCM1986936.1"/>
    <property type="molecule type" value="Genomic_DNA"/>
</dbReference>
<dbReference type="Proteomes" id="UP001056766">
    <property type="component" value="Unassembled WGS sequence"/>
</dbReference>